<protein>
    <submittedName>
        <fullName evidence="7">ABC transporter permease</fullName>
    </submittedName>
</protein>
<feature type="transmembrane region" description="Helical" evidence="5">
    <location>
        <begin position="219"/>
        <end position="247"/>
    </location>
</feature>
<evidence type="ECO:0000256" key="3">
    <source>
        <dbReference type="ARBA" id="ARBA00022989"/>
    </source>
</evidence>
<dbReference type="GO" id="GO:0140359">
    <property type="term" value="F:ABC-type transporter activity"/>
    <property type="evidence" value="ECO:0007669"/>
    <property type="project" value="InterPro"/>
</dbReference>
<feature type="domain" description="ABC-2 type transporter transmembrane" evidence="6">
    <location>
        <begin position="20"/>
        <end position="364"/>
    </location>
</feature>
<dbReference type="InterPro" id="IPR013525">
    <property type="entry name" value="ABC2_TM"/>
</dbReference>
<keyword evidence="8" id="KW-1185">Reference proteome</keyword>
<dbReference type="PANTHER" id="PTHR43471:SF3">
    <property type="entry name" value="ABC TRANSPORTER PERMEASE PROTEIN NATB"/>
    <property type="match status" value="1"/>
</dbReference>
<evidence type="ECO:0000256" key="5">
    <source>
        <dbReference type="SAM" id="Phobius"/>
    </source>
</evidence>
<name>A0A3Q9G5P9_9ACTO</name>
<dbReference type="AlphaFoldDB" id="A0A3Q9G5P9"/>
<feature type="transmembrane region" description="Helical" evidence="5">
    <location>
        <begin position="166"/>
        <end position="190"/>
    </location>
</feature>
<proteinExistence type="predicted"/>
<dbReference type="PANTHER" id="PTHR43471">
    <property type="entry name" value="ABC TRANSPORTER PERMEASE"/>
    <property type="match status" value="1"/>
</dbReference>
<evidence type="ECO:0000313" key="7">
    <source>
        <dbReference type="EMBL" id="AZQ77985.1"/>
    </source>
</evidence>
<feature type="transmembrane region" description="Helical" evidence="5">
    <location>
        <begin position="21"/>
        <end position="43"/>
    </location>
</feature>
<evidence type="ECO:0000256" key="4">
    <source>
        <dbReference type="ARBA" id="ARBA00023136"/>
    </source>
</evidence>
<dbReference type="OrthoDB" id="3268959at2"/>
<keyword evidence="2 5" id="KW-0812">Transmembrane</keyword>
<evidence type="ECO:0000313" key="8">
    <source>
        <dbReference type="Proteomes" id="UP000280344"/>
    </source>
</evidence>
<keyword evidence="3 5" id="KW-1133">Transmembrane helix</keyword>
<gene>
    <name evidence="7" type="ORF">EJ997_12190</name>
</gene>
<dbReference type="Pfam" id="PF12698">
    <property type="entry name" value="ABC2_membrane_3"/>
    <property type="match status" value="1"/>
</dbReference>
<dbReference type="RefSeq" id="WP_126704787.1">
    <property type="nucleotide sequence ID" value="NZ_CP034593.1"/>
</dbReference>
<reference evidence="7 8" key="1">
    <citation type="submission" date="2018-12" db="EMBL/GenBank/DDBJ databases">
        <title>Complete genome sequence of Flaviflexus sp. H23T48.</title>
        <authorList>
            <person name="Bae J.-W."/>
            <person name="Lee J.-Y."/>
        </authorList>
    </citation>
    <scope>NUCLEOTIDE SEQUENCE [LARGE SCALE GENOMIC DNA]</scope>
    <source>
        <strain evidence="7 8">H23T48</strain>
    </source>
</reference>
<dbReference type="KEGG" id="flh:EJ997_12190"/>
<evidence type="ECO:0000256" key="2">
    <source>
        <dbReference type="ARBA" id="ARBA00022692"/>
    </source>
</evidence>
<dbReference type="GO" id="GO:0016020">
    <property type="term" value="C:membrane"/>
    <property type="evidence" value="ECO:0007669"/>
    <property type="project" value="UniProtKB-SubCell"/>
</dbReference>
<keyword evidence="4 5" id="KW-0472">Membrane</keyword>
<dbReference type="Proteomes" id="UP000280344">
    <property type="component" value="Chromosome"/>
</dbReference>
<dbReference type="EMBL" id="CP034593">
    <property type="protein sequence ID" value="AZQ77985.1"/>
    <property type="molecule type" value="Genomic_DNA"/>
</dbReference>
<evidence type="ECO:0000256" key="1">
    <source>
        <dbReference type="ARBA" id="ARBA00004141"/>
    </source>
</evidence>
<accession>A0A3Q9G5P9</accession>
<comment type="subcellular location">
    <subcellularLocation>
        <location evidence="1">Membrane</location>
        <topology evidence="1">Multi-pass membrane protein</topology>
    </subcellularLocation>
</comment>
<organism evidence="7 8">
    <name type="scientific">Flaviflexus ciconiae</name>
    <dbReference type="NCBI Taxonomy" id="2496867"/>
    <lineage>
        <taxon>Bacteria</taxon>
        <taxon>Bacillati</taxon>
        <taxon>Actinomycetota</taxon>
        <taxon>Actinomycetes</taxon>
        <taxon>Actinomycetales</taxon>
        <taxon>Actinomycetaceae</taxon>
        <taxon>Flaviflexus</taxon>
    </lineage>
</organism>
<sequence>MSPIFLVARREFIAQTRSKALIISTVVMAVLILAAGVLGRFLLEPDDNPDQIVATVGVTNSASPLTEDLEAAGLTVIDVQGPAEDILTANEDLNAVIAAEPSRPQIFALDNAEHLDFITEATESAAGSYVLTDTFGDQATPEAKAYLADAQNLSVEIFSANEFDPIAFIVGLITVSLVYGVIVMGVSMLATGVVEEKSSRVVEILLATIKPRDLLMGKFLGIGGAIFLMVAVYTAAIVGAGAIAGILPDINITTYVPMLLLWVVLGYIIYASITGGLAATVSRQEDIGAITTPIIFLSIVPFYFAMFYVPNSPDSTLTQIIGFIPFFSPFLLPIRSAITEVPMSDVLISVGICLVTIPILATLAGKIYERSILHTGTRMKLTEVFKKS</sequence>
<evidence type="ECO:0000259" key="6">
    <source>
        <dbReference type="Pfam" id="PF12698"/>
    </source>
</evidence>
<feature type="transmembrane region" description="Helical" evidence="5">
    <location>
        <begin position="346"/>
        <end position="368"/>
    </location>
</feature>
<feature type="transmembrane region" description="Helical" evidence="5">
    <location>
        <begin position="287"/>
        <end position="310"/>
    </location>
</feature>
<feature type="transmembrane region" description="Helical" evidence="5">
    <location>
        <begin position="259"/>
        <end position="280"/>
    </location>
</feature>